<dbReference type="Pfam" id="PF00664">
    <property type="entry name" value="ABC_membrane"/>
    <property type="match status" value="1"/>
</dbReference>
<comment type="function">
    <text evidence="7">Part of an ABC transporter complex. Transmembrane domains (TMD) form a pore in the inner membrane and the ATP-binding domain (NBD) is responsible for energy generation.</text>
</comment>
<feature type="domain" description="ABC transmembrane type-1" evidence="10">
    <location>
        <begin position="39"/>
        <end position="319"/>
    </location>
</feature>
<feature type="transmembrane region" description="Helical" evidence="8">
    <location>
        <begin position="143"/>
        <end position="170"/>
    </location>
</feature>
<dbReference type="GO" id="GO:0016887">
    <property type="term" value="F:ATP hydrolysis activity"/>
    <property type="evidence" value="ECO:0007669"/>
    <property type="project" value="InterPro"/>
</dbReference>
<dbReference type="eggNOG" id="COG1132">
    <property type="taxonomic scope" value="Bacteria"/>
</dbReference>
<feature type="transmembrane region" description="Helical" evidence="8">
    <location>
        <begin position="76"/>
        <end position="97"/>
    </location>
</feature>
<feature type="domain" description="ABC transporter" evidence="9">
    <location>
        <begin position="354"/>
        <end position="590"/>
    </location>
</feature>
<feature type="transmembrane region" description="Helical" evidence="8">
    <location>
        <begin position="36"/>
        <end position="56"/>
    </location>
</feature>
<evidence type="ECO:0000256" key="3">
    <source>
        <dbReference type="ARBA" id="ARBA00022741"/>
    </source>
</evidence>
<dbReference type="HOGENOM" id="CLU_000604_84_3_5"/>
<dbReference type="InterPro" id="IPR027417">
    <property type="entry name" value="P-loop_NTPase"/>
</dbReference>
<feature type="transmembrane region" description="Helical" evidence="8">
    <location>
        <begin position="292"/>
        <end position="310"/>
    </location>
</feature>
<dbReference type="FunFam" id="3.40.50.300:FF:000218">
    <property type="entry name" value="Multidrug ABC transporter ATP-binding protein"/>
    <property type="match status" value="1"/>
</dbReference>
<accession>A0A0A0HFP7</accession>
<dbReference type="STRING" id="215743.ROSMUCSMR3_03431"/>
<evidence type="ECO:0000313" key="12">
    <source>
        <dbReference type="Proteomes" id="UP000030021"/>
    </source>
</evidence>
<dbReference type="AlphaFoldDB" id="A0A0A0HFP7"/>
<dbReference type="InterPro" id="IPR003439">
    <property type="entry name" value="ABC_transporter-like_ATP-bd"/>
</dbReference>
<sequence length="598" mass="64538">MVRRAENGADLLDREKSKHVGALAELWPFLRPYRKLLTAAILALVITASVALMLPLAVRRVVDNFSAENGAILDQYFAAAVLIAALLAVGTGMRYLLVTRLGERVVADIRKAVFDRVIGMSPAFFERLMTGEVLSRITTDTTLILSVIGSSVSIALRNLLILIGGMGLMMLTSAKLTGLVLLIVPLVIVPILTLGRRMRVLSRENQDWIAQSSGNASEALLSVQTVQAFTHESESRARFADVTERSHDAARRRVNTRALMTVIVIFLVFTGIVGVLWIGARDVRAGGMTAGSLVQFVIYAVMVAGAVAALSEIWGELQRAAGATERLVELLQAEDPVRDPAGPLAVPRPVRGEIAFEDVQFAYPSRPGIPALDHVTLTIRPGETVALVGPSGAGKTSVIQLIQRFYDPDAGRITLDGVALSDMARHDFRRDLALVPQDPVIFAASARDNIRFGRLDATKAEIEAAARAANAHDFIARLPDGYDTYVGERGVMLSGGQKQRIAIARAILRDAPVLLLDEATSALDAESERAVQSAVESMARTRTTIIVAHRLATVKKADRIVVMDQGRIVAQGTHDSLVAENGLYARLARLQFTDGEAA</sequence>
<organism evidence="11 12">
    <name type="scientific">Roseovarius mucosus DSM 17069</name>
    <dbReference type="NCBI Taxonomy" id="1288298"/>
    <lineage>
        <taxon>Bacteria</taxon>
        <taxon>Pseudomonadati</taxon>
        <taxon>Pseudomonadota</taxon>
        <taxon>Alphaproteobacteria</taxon>
        <taxon>Rhodobacterales</taxon>
        <taxon>Roseobacteraceae</taxon>
        <taxon>Roseovarius</taxon>
    </lineage>
</organism>
<dbReference type="InterPro" id="IPR003593">
    <property type="entry name" value="AAA+_ATPase"/>
</dbReference>
<dbReference type="CDD" id="cd18575">
    <property type="entry name" value="ABC_6TM_bac_exporter_ABCB8_10_like"/>
    <property type="match status" value="1"/>
</dbReference>
<evidence type="ECO:0000256" key="7">
    <source>
        <dbReference type="ARBA" id="ARBA00024725"/>
    </source>
</evidence>
<dbReference type="InterPro" id="IPR039421">
    <property type="entry name" value="Type_1_exporter"/>
</dbReference>
<dbReference type="OrthoDB" id="9808328at2"/>
<evidence type="ECO:0000256" key="6">
    <source>
        <dbReference type="ARBA" id="ARBA00023136"/>
    </source>
</evidence>
<feature type="transmembrane region" description="Helical" evidence="8">
    <location>
        <begin position="176"/>
        <end position="195"/>
    </location>
</feature>
<dbReference type="PROSITE" id="PS00211">
    <property type="entry name" value="ABC_TRANSPORTER_1"/>
    <property type="match status" value="1"/>
</dbReference>
<dbReference type="PANTHER" id="PTHR43394:SF1">
    <property type="entry name" value="ATP-BINDING CASSETTE SUB-FAMILY B MEMBER 10, MITOCHONDRIAL"/>
    <property type="match status" value="1"/>
</dbReference>
<dbReference type="InterPro" id="IPR017871">
    <property type="entry name" value="ABC_transporter-like_CS"/>
</dbReference>
<evidence type="ECO:0000256" key="1">
    <source>
        <dbReference type="ARBA" id="ARBA00004651"/>
    </source>
</evidence>
<evidence type="ECO:0000256" key="8">
    <source>
        <dbReference type="SAM" id="Phobius"/>
    </source>
</evidence>
<dbReference type="InterPro" id="IPR011527">
    <property type="entry name" value="ABC1_TM_dom"/>
</dbReference>
<feature type="transmembrane region" description="Helical" evidence="8">
    <location>
        <begin position="258"/>
        <end position="280"/>
    </location>
</feature>
<dbReference type="Gene3D" id="3.40.50.300">
    <property type="entry name" value="P-loop containing nucleotide triphosphate hydrolases"/>
    <property type="match status" value="1"/>
</dbReference>
<dbReference type="PATRIC" id="fig|1288298.3.peg.2895"/>
<dbReference type="PROSITE" id="PS50929">
    <property type="entry name" value="ABC_TM1F"/>
    <property type="match status" value="1"/>
</dbReference>
<dbReference type="InterPro" id="IPR036640">
    <property type="entry name" value="ABC1_TM_sf"/>
</dbReference>
<keyword evidence="6 8" id="KW-0472">Membrane</keyword>
<evidence type="ECO:0000256" key="2">
    <source>
        <dbReference type="ARBA" id="ARBA00022692"/>
    </source>
</evidence>
<evidence type="ECO:0000313" key="11">
    <source>
        <dbReference type="EMBL" id="KGM86587.1"/>
    </source>
</evidence>
<keyword evidence="4 11" id="KW-0067">ATP-binding</keyword>
<dbReference type="PANTHER" id="PTHR43394">
    <property type="entry name" value="ATP-DEPENDENT PERMEASE MDL1, MITOCHONDRIAL"/>
    <property type="match status" value="1"/>
</dbReference>
<dbReference type="SUPFAM" id="SSF90123">
    <property type="entry name" value="ABC transporter transmembrane region"/>
    <property type="match status" value="1"/>
</dbReference>
<keyword evidence="2 8" id="KW-0812">Transmembrane</keyword>
<comment type="caution">
    <text evidence="11">The sequence shown here is derived from an EMBL/GenBank/DDBJ whole genome shotgun (WGS) entry which is preliminary data.</text>
</comment>
<dbReference type="RefSeq" id="WP_037268341.1">
    <property type="nucleotide sequence ID" value="NZ_KN293975.1"/>
</dbReference>
<dbReference type="PROSITE" id="PS50893">
    <property type="entry name" value="ABC_TRANSPORTER_2"/>
    <property type="match status" value="1"/>
</dbReference>
<dbReference type="GO" id="GO:0005524">
    <property type="term" value="F:ATP binding"/>
    <property type="evidence" value="ECO:0007669"/>
    <property type="project" value="UniProtKB-KW"/>
</dbReference>
<evidence type="ECO:0000259" key="9">
    <source>
        <dbReference type="PROSITE" id="PS50893"/>
    </source>
</evidence>
<evidence type="ECO:0000259" key="10">
    <source>
        <dbReference type="PROSITE" id="PS50929"/>
    </source>
</evidence>
<dbReference type="InterPro" id="IPR011918">
    <property type="entry name" value="ABC_MsbA_ATP-bd"/>
</dbReference>
<evidence type="ECO:0000256" key="4">
    <source>
        <dbReference type="ARBA" id="ARBA00022840"/>
    </source>
</evidence>
<dbReference type="GO" id="GO:0015421">
    <property type="term" value="F:ABC-type oligopeptide transporter activity"/>
    <property type="evidence" value="ECO:0007669"/>
    <property type="project" value="TreeGrafter"/>
</dbReference>
<dbReference type="SMART" id="SM00382">
    <property type="entry name" value="AAA"/>
    <property type="match status" value="1"/>
</dbReference>
<dbReference type="Gene3D" id="1.20.1560.10">
    <property type="entry name" value="ABC transporter type 1, transmembrane domain"/>
    <property type="match status" value="1"/>
</dbReference>
<dbReference type="EMBL" id="AONH01000016">
    <property type="protein sequence ID" value="KGM86587.1"/>
    <property type="molecule type" value="Genomic_DNA"/>
</dbReference>
<dbReference type="SUPFAM" id="SSF52540">
    <property type="entry name" value="P-loop containing nucleoside triphosphate hydrolases"/>
    <property type="match status" value="1"/>
</dbReference>
<reference evidence="11 12" key="1">
    <citation type="submission" date="2013-01" db="EMBL/GenBank/DDBJ databases">
        <authorList>
            <person name="Fiebig A."/>
            <person name="Goeker M."/>
            <person name="Klenk H.-P.P."/>
        </authorList>
    </citation>
    <scope>NUCLEOTIDE SEQUENCE [LARGE SCALE GENOMIC DNA]</scope>
    <source>
        <strain evidence="11 12">DSM 17069</strain>
    </source>
</reference>
<dbReference type="NCBIfam" id="TIGR02204">
    <property type="entry name" value="MsbA_rel"/>
    <property type="match status" value="1"/>
</dbReference>
<proteinExistence type="predicted"/>
<protein>
    <submittedName>
        <fullName evidence="11">ABC transporter, permease/ATP-binding protein</fullName>
    </submittedName>
</protein>
<gene>
    <name evidence="11" type="ORF">rosmuc_02878</name>
</gene>
<keyword evidence="5 8" id="KW-1133">Transmembrane helix</keyword>
<dbReference type="Pfam" id="PF00005">
    <property type="entry name" value="ABC_tran"/>
    <property type="match status" value="1"/>
</dbReference>
<keyword evidence="3" id="KW-0547">Nucleotide-binding</keyword>
<evidence type="ECO:0000256" key="5">
    <source>
        <dbReference type="ARBA" id="ARBA00022989"/>
    </source>
</evidence>
<comment type="subcellular location">
    <subcellularLocation>
        <location evidence="1">Cell membrane</location>
        <topology evidence="1">Multi-pass membrane protein</topology>
    </subcellularLocation>
</comment>
<dbReference type="Proteomes" id="UP000030021">
    <property type="component" value="Unassembled WGS sequence"/>
</dbReference>
<dbReference type="GO" id="GO:0005886">
    <property type="term" value="C:plasma membrane"/>
    <property type="evidence" value="ECO:0007669"/>
    <property type="project" value="UniProtKB-SubCell"/>
</dbReference>
<name>A0A0A0HFP7_9RHOB</name>
<dbReference type="GO" id="GO:0090374">
    <property type="term" value="P:oligopeptide export from mitochondrion"/>
    <property type="evidence" value="ECO:0007669"/>
    <property type="project" value="TreeGrafter"/>
</dbReference>